<name>A0ABT1XA00_9PROT</name>
<accession>A0ABT1XA00</accession>
<dbReference type="EMBL" id="JANJOU010000019">
    <property type="protein sequence ID" value="MCR0984258.1"/>
    <property type="molecule type" value="Genomic_DNA"/>
</dbReference>
<gene>
    <name evidence="1" type="ORF">NRP21_19555</name>
</gene>
<evidence type="ECO:0000313" key="1">
    <source>
        <dbReference type="EMBL" id="MCR0984258.1"/>
    </source>
</evidence>
<keyword evidence="2" id="KW-1185">Reference proteome</keyword>
<protein>
    <submittedName>
        <fullName evidence="1">Uncharacterized protein</fullName>
    </submittedName>
</protein>
<proteinExistence type="predicted"/>
<dbReference type="Proteomes" id="UP001524642">
    <property type="component" value="Unassembled WGS sequence"/>
</dbReference>
<evidence type="ECO:0000313" key="2">
    <source>
        <dbReference type="Proteomes" id="UP001524642"/>
    </source>
</evidence>
<dbReference type="RefSeq" id="WP_257717912.1">
    <property type="nucleotide sequence ID" value="NZ_JANJOU010000019.1"/>
</dbReference>
<comment type="caution">
    <text evidence="1">The sequence shown here is derived from an EMBL/GenBank/DDBJ whole genome shotgun (WGS) entry which is preliminary data.</text>
</comment>
<reference evidence="1 2" key="1">
    <citation type="submission" date="2022-06" db="EMBL/GenBank/DDBJ databases">
        <title>Roseomonas CN29.</title>
        <authorList>
            <person name="Cheng Y."/>
            <person name="He X."/>
        </authorList>
    </citation>
    <scope>NUCLEOTIDE SEQUENCE [LARGE SCALE GENOMIC DNA]</scope>
    <source>
        <strain evidence="1 2">CN29</strain>
    </source>
</reference>
<sequence length="43" mass="4954">MPVILRRSAMPLMRRAVRRRLSAHGIIPLEMRGRLALSSDRRG</sequence>
<organism evidence="1 2">
    <name type="scientific">Roseomonas populi</name>
    <dbReference type="NCBI Taxonomy" id="3121582"/>
    <lineage>
        <taxon>Bacteria</taxon>
        <taxon>Pseudomonadati</taxon>
        <taxon>Pseudomonadota</taxon>
        <taxon>Alphaproteobacteria</taxon>
        <taxon>Acetobacterales</taxon>
        <taxon>Roseomonadaceae</taxon>
        <taxon>Roseomonas</taxon>
    </lineage>
</organism>